<comment type="caution">
    <text evidence="2">The sequence shown here is derived from an EMBL/GenBank/DDBJ whole genome shotgun (WGS) entry which is preliminary data.</text>
</comment>
<feature type="region of interest" description="Disordered" evidence="1">
    <location>
        <begin position="509"/>
        <end position="529"/>
    </location>
</feature>
<evidence type="ECO:0000313" key="2">
    <source>
        <dbReference type="EMBL" id="KPI86461.1"/>
    </source>
</evidence>
<dbReference type="EMBL" id="LJSK01000130">
    <property type="protein sequence ID" value="KPI86461.1"/>
    <property type="molecule type" value="Genomic_DNA"/>
</dbReference>
<dbReference type="OMA" id="CECRLNL"/>
<feature type="compositionally biased region" description="Low complexity" evidence="1">
    <location>
        <begin position="8"/>
        <end position="20"/>
    </location>
</feature>
<dbReference type="Proteomes" id="UP000038009">
    <property type="component" value="Unassembled WGS sequence"/>
</dbReference>
<dbReference type="OrthoDB" id="267176at2759"/>
<dbReference type="InterPro" id="IPR036047">
    <property type="entry name" value="F-box-like_dom_sf"/>
</dbReference>
<proteinExistence type="predicted"/>
<keyword evidence="3" id="KW-1185">Reference proteome</keyword>
<reference evidence="2 3" key="1">
    <citation type="journal article" date="2015" name="PLoS Pathog.">
        <title>Leptomonas seymouri: Adaptations to the Dixenous Life Cycle Analyzed by Genome Sequencing, Transcriptome Profiling and Co-infection with Leishmania donovani.</title>
        <authorList>
            <person name="Kraeva N."/>
            <person name="Butenko A."/>
            <person name="Hlavacova J."/>
            <person name="Kostygov A."/>
            <person name="Myskova J."/>
            <person name="Grybchuk D."/>
            <person name="Lestinova T."/>
            <person name="Votypka J."/>
            <person name="Volf P."/>
            <person name="Opperdoes F."/>
            <person name="Flegontov P."/>
            <person name="Lukes J."/>
            <person name="Yurchenko V."/>
        </authorList>
    </citation>
    <scope>NUCLEOTIDE SEQUENCE [LARGE SCALE GENOMIC DNA]</scope>
    <source>
        <strain evidence="2 3">ATCC 30220</strain>
    </source>
</reference>
<accession>A0A0N1HY58</accession>
<sequence length="556" mass="58797">MKMDRNAKSSASPSDGAAPPLRSTTVRCSPATNFATGGGPNARANFIRLNTYHDSSDLKAAMRKLEAAFASPDNTAASSAPAAPASPSSFPSTEPIRSGGSGSRTATLAQESTVPSSNQAKVTVVVQSRSAAASPSACPPSLPARKKAAAPSRLMQLPSQLVLRCFAFCELKTLGVLCCVSVRLNVIVGQQGNALWAAAALRRRIPIANASASRVELRCALEQRAHARRAEEEFYESEISRMEKRLRARAEEVYAQNVDVERTIAGCGGQAGVNGASDAAPPYWLRQQRVAERGPDVGGSEGSFAADRSSTSAQLCAKLRADIDALEETKRLCECRLGLQEDSLRQQEAQLWRWQALLSPGGVPGASALDPVGSSPGEAAASSLITAAQLEQFERRIARLVLNGSIATSATAITGAGAGDDEKAAGIPFVFRRGVEDFATLELVLRAVGAHACTEHATASVEGSLAAPSAAARDAEKRWRAFQQVCPVNEEYGNVRFYLRSQELRAAMPSSTSSRQLNDGSGGRPSAKQTPALLRVSGFVRRVEAMTDSQVVQAWM</sequence>
<feature type="compositionally biased region" description="Polar residues" evidence="1">
    <location>
        <begin position="509"/>
        <end position="519"/>
    </location>
</feature>
<dbReference type="AlphaFoldDB" id="A0A0N1HY58"/>
<feature type="compositionally biased region" description="Polar residues" evidence="1">
    <location>
        <begin position="22"/>
        <end position="35"/>
    </location>
</feature>
<name>A0A0N1HY58_LEPSE</name>
<feature type="compositionally biased region" description="Polar residues" evidence="1">
    <location>
        <begin position="103"/>
        <end position="115"/>
    </location>
</feature>
<evidence type="ECO:0000313" key="3">
    <source>
        <dbReference type="Proteomes" id="UP000038009"/>
    </source>
</evidence>
<feature type="compositionally biased region" description="Low complexity" evidence="1">
    <location>
        <begin position="74"/>
        <end position="92"/>
    </location>
</feature>
<protein>
    <recommendedName>
        <fullName evidence="4">F-box domain-containing protein</fullName>
    </recommendedName>
</protein>
<evidence type="ECO:0000256" key="1">
    <source>
        <dbReference type="SAM" id="MobiDB-lite"/>
    </source>
</evidence>
<feature type="region of interest" description="Disordered" evidence="1">
    <location>
        <begin position="1"/>
        <end position="44"/>
    </location>
</feature>
<gene>
    <name evidence="2" type="ORF">ABL78_4492</name>
</gene>
<evidence type="ECO:0008006" key="4">
    <source>
        <dbReference type="Google" id="ProtNLM"/>
    </source>
</evidence>
<dbReference type="VEuPathDB" id="TriTrypDB:Lsey_0130_0220"/>
<dbReference type="SUPFAM" id="SSF81383">
    <property type="entry name" value="F-box domain"/>
    <property type="match status" value="1"/>
</dbReference>
<organism evidence="2 3">
    <name type="scientific">Leptomonas seymouri</name>
    <dbReference type="NCBI Taxonomy" id="5684"/>
    <lineage>
        <taxon>Eukaryota</taxon>
        <taxon>Discoba</taxon>
        <taxon>Euglenozoa</taxon>
        <taxon>Kinetoplastea</taxon>
        <taxon>Metakinetoplastina</taxon>
        <taxon>Trypanosomatida</taxon>
        <taxon>Trypanosomatidae</taxon>
        <taxon>Leishmaniinae</taxon>
        <taxon>Leptomonas</taxon>
    </lineage>
</organism>
<feature type="region of interest" description="Disordered" evidence="1">
    <location>
        <begin position="74"/>
        <end position="115"/>
    </location>
</feature>